<proteinExistence type="inferred from homology"/>
<dbReference type="PANTHER" id="PTHR15243:SF0">
    <property type="entry name" value="SERINE_THREONINE-PROTEIN KINASE 19"/>
    <property type="match status" value="1"/>
</dbReference>
<feature type="compositionally biased region" description="Polar residues" evidence="2">
    <location>
        <begin position="39"/>
        <end position="52"/>
    </location>
</feature>
<protein>
    <recommendedName>
        <fullName evidence="5">Serine-threonine protein kinase 19</fullName>
    </recommendedName>
</protein>
<dbReference type="PANTHER" id="PTHR15243">
    <property type="entry name" value="SERINE/THREONINE-PROTEIN KINASE 19"/>
    <property type="match status" value="1"/>
</dbReference>
<evidence type="ECO:0000256" key="2">
    <source>
        <dbReference type="SAM" id="MobiDB-lite"/>
    </source>
</evidence>
<feature type="compositionally biased region" description="Polar residues" evidence="2">
    <location>
        <begin position="17"/>
        <end position="31"/>
    </location>
</feature>
<dbReference type="GO" id="GO:0046579">
    <property type="term" value="P:positive regulation of Ras protein signal transduction"/>
    <property type="evidence" value="ECO:0007669"/>
    <property type="project" value="TreeGrafter"/>
</dbReference>
<evidence type="ECO:0008006" key="5">
    <source>
        <dbReference type="Google" id="ProtNLM"/>
    </source>
</evidence>
<dbReference type="AlphaFoldDB" id="A0A4Z1PGD1"/>
<dbReference type="EMBL" id="SNSC02000001">
    <property type="protein sequence ID" value="TID27666.1"/>
    <property type="molecule type" value="Genomic_DNA"/>
</dbReference>
<dbReference type="Pfam" id="PF10494">
    <property type="entry name" value="Stk19"/>
    <property type="match status" value="1"/>
</dbReference>
<evidence type="ECO:0000256" key="1">
    <source>
        <dbReference type="ARBA" id="ARBA00093458"/>
    </source>
</evidence>
<gene>
    <name evidence="3" type="ORF">E6O75_ATG00433</name>
</gene>
<comment type="similarity">
    <text evidence="1">Belongs to the STK19 family.</text>
</comment>
<sequence>MSTFRITSSSTSASRIQKPSSLRRTTSSPFSSAKRKKPTSSTLGRKSTTATKANEDEEDILDERLQDDGLIASLANDLNYSDVAQLLRLILGRQWLPIPETGAGMNSTRIAEVLNYRRMLPPIVSVAHVHALSKSPTSTERQMSTLLNAGVIRRITIPGRGRGSAAIGEGLVLVSEWEKIVHVDSRLSPELRDNYIKFLRTPSVEPTFSKEEIQALSKSGLLVRAHTSRSTADLWLRPGASTLGNLATVAKAGSMHASGSSGAVGDESKDHISGGSGGTRSIVGGGNSKAGSLDTYTLSLPNTGPYLKLLEESRAHFVTLLSKMSRFREAPLTMLRERWDGGVAGDSEAEKAQRARREWTGVLPGRTKKWKSFYGLQFDWVLEEALGSGMVECFRSGVGTGVRAL</sequence>
<feature type="compositionally biased region" description="Low complexity" evidence="2">
    <location>
        <begin position="1"/>
        <end position="16"/>
    </location>
</feature>
<accession>A0A4Z1PGD1</accession>
<name>A0A4Z1PGD1_9PEZI</name>
<evidence type="ECO:0000313" key="4">
    <source>
        <dbReference type="Proteomes" id="UP000298493"/>
    </source>
</evidence>
<keyword evidence="4" id="KW-1185">Reference proteome</keyword>
<organism evidence="3 4">
    <name type="scientific">Venturia nashicola</name>
    <dbReference type="NCBI Taxonomy" id="86259"/>
    <lineage>
        <taxon>Eukaryota</taxon>
        <taxon>Fungi</taxon>
        <taxon>Dikarya</taxon>
        <taxon>Ascomycota</taxon>
        <taxon>Pezizomycotina</taxon>
        <taxon>Dothideomycetes</taxon>
        <taxon>Pleosporomycetidae</taxon>
        <taxon>Venturiales</taxon>
        <taxon>Venturiaceae</taxon>
        <taxon>Venturia</taxon>
    </lineage>
</organism>
<dbReference type="InterPro" id="IPR018865">
    <property type="entry name" value="STK19-like"/>
</dbReference>
<dbReference type="OrthoDB" id="3980126at2759"/>
<comment type="caution">
    <text evidence="3">The sequence shown here is derived from an EMBL/GenBank/DDBJ whole genome shotgun (WGS) entry which is preliminary data.</text>
</comment>
<feature type="region of interest" description="Disordered" evidence="2">
    <location>
        <begin position="257"/>
        <end position="282"/>
    </location>
</feature>
<evidence type="ECO:0000313" key="3">
    <source>
        <dbReference type="EMBL" id="TID27666.1"/>
    </source>
</evidence>
<feature type="region of interest" description="Disordered" evidence="2">
    <location>
        <begin position="1"/>
        <end position="60"/>
    </location>
</feature>
<reference evidence="3 4" key="1">
    <citation type="submission" date="2019-04" db="EMBL/GenBank/DDBJ databases">
        <title>High contiguity whole genome sequence and gene annotation resource for two Venturia nashicola isolates.</title>
        <authorList>
            <person name="Prokchorchik M."/>
            <person name="Won K."/>
            <person name="Lee Y."/>
            <person name="Choi E.D."/>
            <person name="Segonzac C."/>
            <person name="Sohn K.H."/>
        </authorList>
    </citation>
    <scope>NUCLEOTIDE SEQUENCE [LARGE SCALE GENOMIC DNA]</scope>
    <source>
        <strain evidence="3 4">PRI2</strain>
    </source>
</reference>
<dbReference type="Proteomes" id="UP000298493">
    <property type="component" value="Unassembled WGS sequence"/>
</dbReference>